<dbReference type="WBParaSite" id="GPUH_0002003301-mRNA-1">
    <property type="protein sequence ID" value="GPUH_0002003301-mRNA-1"/>
    <property type="gene ID" value="GPUH_0002003301"/>
</dbReference>
<proteinExistence type="inferred from homology"/>
<dbReference type="PANTHER" id="PTHR19212:SF0">
    <property type="entry name" value="LD07988P"/>
    <property type="match status" value="1"/>
</dbReference>
<comment type="similarity">
    <text evidence="1">Belongs to the LRRFIP family.</text>
</comment>
<organism evidence="7">
    <name type="scientific">Gongylonema pulchrum</name>
    <dbReference type="NCBI Taxonomy" id="637853"/>
    <lineage>
        <taxon>Eukaryota</taxon>
        <taxon>Metazoa</taxon>
        <taxon>Ecdysozoa</taxon>
        <taxon>Nematoda</taxon>
        <taxon>Chromadorea</taxon>
        <taxon>Rhabditida</taxon>
        <taxon>Spirurina</taxon>
        <taxon>Spiruromorpha</taxon>
        <taxon>Spiruroidea</taxon>
        <taxon>Gongylonematidae</taxon>
        <taxon>Gongylonema</taxon>
    </lineage>
</organism>
<keyword evidence="6" id="KW-1185">Reference proteome</keyword>
<evidence type="ECO:0000256" key="1">
    <source>
        <dbReference type="ARBA" id="ARBA00008275"/>
    </source>
</evidence>
<feature type="transmembrane region" description="Helical" evidence="4">
    <location>
        <begin position="71"/>
        <end position="92"/>
    </location>
</feature>
<reference evidence="5 6" key="2">
    <citation type="submission" date="2018-11" db="EMBL/GenBank/DDBJ databases">
        <authorList>
            <consortium name="Pathogen Informatics"/>
        </authorList>
    </citation>
    <scope>NUCLEOTIDE SEQUENCE [LARGE SCALE GENOMIC DNA]</scope>
</reference>
<reference evidence="7" key="1">
    <citation type="submission" date="2016-06" db="UniProtKB">
        <authorList>
            <consortium name="WormBaseParasite"/>
        </authorList>
    </citation>
    <scope>IDENTIFICATION</scope>
</reference>
<accession>A0A183EGB7</accession>
<dbReference type="EMBL" id="UYRT01089591">
    <property type="protein sequence ID" value="VDN35100.1"/>
    <property type="molecule type" value="Genomic_DNA"/>
</dbReference>
<sequence length="139" mass="15787">MSAGGGGGGSSSSNYAGGRRRALSRQSAEEEVLDRISRDAEERMTRKRQAREEARQIRLEQLEKQCREVSFLLFLTFLYPCSVILYFLFSVAENFIETVIAFTDESLITLVPVPTIILQLNIFYSPKRMAISRRAKKAM</sequence>
<protein>
    <submittedName>
        <fullName evidence="7">IBB domain-containing protein</fullName>
    </submittedName>
</protein>
<dbReference type="Proteomes" id="UP000271098">
    <property type="component" value="Unassembled WGS sequence"/>
</dbReference>
<dbReference type="InterPro" id="IPR019139">
    <property type="entry name" value="LRRFIP1/2"/>
</dbReference>
<evidence type="ECO:0000256" key="2">
    <source>
        <dbReference type="ARBA" id="ARBA00023054"/>
    </source>
</evidence>
<evidence type="ECO:0000313" key="6">
    <source>
        <dbReference type="Proteomes" id="UP000271098"/>
    </source>
</evidence>
<keyword evidence="2" id="KW-0175">Coiled coil</keyword>
<feature type="compositionally biased region" description="Gly residues" evidence="3">
    <location>
        <begin position="1"/>
        <end position="10"/>
    </location>
</feature>
<keyword evidence="4" id="KW-1133">Transmembrane helix</keyword>
<keyword evidence="4" id="KW-0812">Transmembrane</keyword>
<dbReference type="GO" id="GO:0006355">
    <property type="term" value="P:regulation of DNA-templated transcription"/>
    <property type="evidence" value="ECO:0007669"/>
    <property type="project" value="InterPro"/>
</dbReference>
<dbReference type="OrthoDB" id="10028421at2759"/>
<dbReference type="PANTHER" id="PTHR19212">
    <property type="entry name" value="LEUCINE RICH REPEAT IN FLII INTERACTING PROTEIN"/>
    <property type="match status" value="1"/>
</dbReference>
<keyword evidence="4" id="KW-0472">Membrane</keyword>
<evidence type="ECO:0000313" key="7">
    <source>
        <dbReference type="WBParaSite" id="GPUH_0002003301-mRNA-1"/>
    </source>
</evidence>
<evidence type="ECO:0000256" key="3">
    <source>
        <dbReference type="SAM" id="MobiDB-lite"/>
    </source>
</evidence>
<gene>
    <name evidence="5" type="ORF">GPUH_LOCUS20008</name>
</gene>
<name>A0A183EGB7_9BILA</name>
<evidence type="ECO:0000313" key="5">
    <source>
        <dbReference type="EMBL" id="VDN35100.1"/>
    </source>
</evidence>
<dbReference type="AlphaFoldDB" id="A0A183EGB7"/>
<feature type="transmembrane region" description="Helical" evidence="4">
    <location>
        <begin position="107"/>
        <end position="124"/>
    </location>
</feature>
<feature type="region of interest" description="Disordered" evidence="3">
    <location>
        <begin position="1"/>
        <end position="34"/>
    </location>
</feature>
<evidence type="ECO:0000256" key="4">
    <source>
        <dbReference type="SAM" id="Phobius"/>
    </source>
</evidence>